<reference evidence="2 3" key="1">
    <citation type="submission" date="2019-04" db="EMBL/GenBank/DDBJ databases">
        <title>Isolation and identification of Cellulomonas shaoxiangyii sp. Nov. isolated from feces of the Tibetan antelopes (Pantholops hodgsonii) in the Qinghai-Tibet plateau of China.</title>
        <authorList>
            <person name="Tian Z."/>
        </authorList>
    </citation>
    <scope>NUCLEOTIDE SEQUENCE [LARGE SCALE GENOMIC DNA]</scope>
    <source>
        <strain evidence="2 3">Z28</strain>
    </source>
</reference>
<dbReference type="PROSITE" id="PS50887">
    <property type="entry name" value="GGDEF"/>
    <property type="match status" value="1"/>
</dbReference>
<dbReference type="Gene3D" id="3.30.70.270">
    <property type="match status" value="1"/>
</dbReference>
<dbReference type="InterPro" id="IPR029787">
    <property type="entry name" value="Nucleotide_cyclase"/>
</dbReference>
<evidence type="ECO:0000313" key="3">
    <source>
        <dbReference type="Proteomes" id="UP000296469"/>
    </source>
</evidence>
<dbReference type="PANTHER" id="PTHR33121:SF70">
    <property type="entry name" value="SIGNALING PROTEIN YKOW"/>
    <property type="match status" value="1"/>
</dbReference>
<accession>A0A4P7SGE9</accession>
<gene>
    <name evidence="2" type="ORF">E5225_02305</name>
</gene>
<feature type="domain" description="GGDEF" evidence="1">
    <location>
        <begin position="207"/>
        <end position="339"/>
    </location>
</feature>
<dbReference type="InterPro" id="IPR050706">
    <property type="entry name" value="Cyclic-di-GMP_PDE-like"/>
</dbReference>
<name>A0A4P7SGE9_9CELL</name>
<proteinExistence type="predicted"/>
<dbReference type="NCBIfam" id="TIGR00254">
    <property type="entry name" value="GGDEF"/>
    <property type="match status" value="1"/>
</dbReference>
<dbReference type="PANTHER" id="PTHR33121">
    <property type="entry name" value="CYCLIC DI-GMP PHOSPHODIESTERASE PDEF"/>
    <property type="match status" value="1"/>
</dbReference>
<keyword evidence="3" id="KW-1185">Reference proteome</keyword>
<dbReference type="AlphaFoldDB" id="A0A4P7SGE9"/>
<dbReference type="Pfam" id="PF00990">
    <property type="entry name" value="GGDEF"/>
    <property type="match status" value="1"/>
</dbReference>
<dbReference type="InterPro" id="IPR000160">
    <property type="entry name" value="GGDEF_dom"/>
</dbReference>
<sequence>MKSRPTLHGHRTTGPRTGRAAPIMACVPTATPALPAPAPAPARLGEVSAPVQVVSALDVMSDIEVLFRAPRRSCVVVHDAQGGRVGLLTRHRYTEVMTGRLGYGRAVMTRREVGRAADWAPLVLDAGTSVVDAARAAMARDATVRHDDVLVPGPSWSAASTADLVQALTSALADRAARDPLTGVLSRAHLVATTTQWAAGAVPGTRRRLLLVGLDVDGMAHLNASAGLDAGDDALRTVASRLCDAAPAGCVVGRIDGDAFGVLVLLPAVYDDRATELAATLGARLVGACAGLPVTLRATTSTSLAGWADPGLLLLEVERGLRSAPRASAPAGLPTRDRH</sequence>
<dbReference type="Proteomes" id="UP000296469">
    <property type="component" value="Chromosome"/>
</dbReference>
<dbReference type="SUPFAM" id="SSF55073">
    <property type="entry name" value="Nucleotide cyclase"/>
    <property type="match status" value="1"/>
</dbReference>
<dbReference type="GO" id="GO:0071111">
    <property type="term" value="F:cyclic-guanylate-specific phosphodiesterase activity"/>
    <property type="evidence" value="ECO:0007669"/>
    <property type="project" value="InterPro"/>
</dbReference>
<dbReference type="InterPro" id="IPR043128">
    <property type="entry name" value="Rev_trsase/Diguanyl_cyclase"/>
</dbReference>
<dbReference type="SMART" id="SM00267">
    <property type="entry name" value="GGDEF"/>
    <property type="match status" value="1"/>
</dbReference>
<evidence type="ECO:0000259" key="1">
    <source>
        <dbReference type="PROSITE" id="PS50887"/>
    </source>
</evidence>
<protein>
    <submittedName>
        <fullName evidence="2">Diguanylate cyclase</fullName>
    </submittedName>
</protein>
<evidence type="ECO:0000313" key="2">
    <source>
        <dbReference type="EMBL" id="QCB92557.1"/>
    </source>
</evidence>
<organism evidence="2 3">
    <name type="scientific">Cellulomonas shaoxiangyii</name>
    <dbReference type="NCBI Taxonomy" id="2566013"/>
    <lineage>
        <taxon>Bacteria</taxon>
        <taxon>Bacillati</taxon>
        <taxon>Actinomycetota</taxon>
        <taxon>Actinomycetes</taxon>
        <taxon>Micrococcales</taxon>
        <taxon>Cellulomonadaceae</taxon>
        <taxon>Cellulomonas</taxon>
    </lineage>
</organism>
<dbReference type="EMBL" id="CP039291">
    <property type="protein sequence ID" value="QCB92557.1"/>
    <property type="molecule type" value="Genomic_DNA"/>
</dbReference>
<dbReference type="OrthoDB" id="5165646at2"/>
<dbReference type="KEGG" id="celz:E5225_02305"/>